<dbReference type="PANTHER" id="PTHR11360">
    <property type="entry name" value="MONOCARBOXYLATE TRANSPORTER"/>
    <property type="match status" value="1"/>
</dbReference>
<dbReference type="PANTHER" id="PTHR11360:SF308">
    <property type="entry name" value="BLL3089 PROTEIN"/>
    <property type="match status" value="1"/>
</dbReference>
<evidence type="ECO:0000313" key="6">
    <source>
        <dbReference type="EMBL" id="AWI82931.1"/>
    </source>
</evidence>
<dbReference type="AlphaFoldDB" id="A0A2U8HAZ1"/>
<dbReference type="PROSITE" id="PS50850">
    <property type="entry name" value="MFS"/>
    <property type="match status" value="1"/>
</dbReference>
<evidence type="ECO:0000256" key="4">
    <source>
        <dbReference type="SAM" id="Phobius"/>
    </source>
</evidence>
<name>A0A2U8HAZ1_9RHOB</name>
<dbReference type="InterPro" id="IPR036259">
    <property type="entry name" value="MFS_trans_sf"/>
</dbReference>
<feature type="transmembrane region" description="Helical" evidence="4">
    <location>
        <begin position="169"/>
        <end position="189"/>
    </location>
</feature>
<sequence length="392" mass="40313">MTGVARMRTVSALGVIEIFAWGTSFYLIAVLAGPIAAETGWSGAIVSSGVSIGLLVSGLSATFVGKLIEAHGGRLVLAAGMVLLACGLALLGLSRSLPAYYLAWAVMGGGMACGLYDAAFSTLGRIFGRDARSAITQLTLWGGFASTVCWPLSAWLVENVGWRSACFAYAGFHLAVSLPLALLALPRAVRPMTSGPRQQVTLADPVPVTDLRFVCLATSGVVLAMLSTIWSVHFVTILTASGYTIAAAIGIGTLIGPAQVGARVLEMMGRGRHHPVWTMLAATTAVFAGFLGLLLGMPAAIAMIAYGAGNGLWSIARGALPLSVFGSEGYARTMGRLATPMLISSAAAPSVGAWMIDVLGAETMLGIMATVAIVPLALALALHRLKGQVAPV</sequence>
<dbReference type="Proteomes" id="UP000244915">
    <property type="component" value="Chromosome 1"/>
</dbReference>
<dbReference type="InterPro" id="IPR011701">
    <property type="entry name" value="MFS"/>
</dbReference>
<proteinExistence type="predicted"/>
<feature type="transmembrane region" description="Helical" evidence="4">
    <location>
        <begin position="210"/>
        <end position="230"/>
    </location>
</feature>
<feature type="transmembrane region" description="Helical" evidence="4">
    <location>
        <begin position="99"/>
        <end position="118"/>
    </location>
</feature>
<dbReference type="GO" id="GO:0022857">
    <property type="term" value="F:transmembrane transporter activity"/>
    <property type="evidence" value="ECO:0007669"/>
    <property type="project" value="InterPro"/>
</dbReference>
<dbReference type="RefSeq" id="WP_108964821.1">
    <property type="nucleotide sequence ID" value="NZ_CP022189.1"/>
</dbReference>
<evidence type="ECO:0000256" key="2">
    <source>
        <dbReference type="ARBA" id="ARBA00022989"/>
    </source>
</evidence>
<keyword evidence="3 4" id="KW-0472">Membrane</keyword>
<dbReference type="Pfam" id="PF07690">
    <property type="entry name" value="MFS_1"/>
    <property type="match status" value="1"/>
</dbReference>
<evidence type="ECO:0000256" key="1">
    <source>
        <dbReference type="ARBA" id="ARBA00022692"/>
    </source>
</evidence>
<dbReference type="KEGG" id="ypac:CEW88_04180"/>
<keyword evidence="1 4" id="KW-0812">Transmembrane</keyword>
<dbReference type="SUPFAM" id="SSF103473">
    <property type="entry name" value="MFS general substrate transporter"/>
    <property type="match status" value="1"/>
</dbReference>
<accession>A0A2U8HAZ1</accession>
<evidence type="ECO:0000259" key="5">
    <source>
        <dbReference type="PROSITE" id="PS50850"/>
    </source>
</evidence>
<evidence type="ECO:0000256" key="3">
    <source>
        <dbReference type="ARBA" id="ARBA00023136"/>
    </source>
</evidence>
<organism evidence="6 7">
    <name type="scientific">Alloyangia pacifica</name>
    <dbReference type="NCBI Taxonomy" id="311180"/>
    <lineage>
        <taxon>Bacteria</taxon>
        <taxon>Pseudomonadati</taxon>
        <taxon>Pseudomonadota</taxon>
        <taxon>Alphaproteobacteria</taxon>
        <taxon>Rhodobacterales</taxon>
        <taxon>Roseobacteraceae</taxon>
        <taxon>Alloyangia</taxon>
    </lineage>
</organism>
<feature type="domain" description="Major facilitator superfamily (MFS) profile" evidence="5">
    <location>
        <begin position="10"/>
        <end position="387"/>
    </location>
</feature>
<feature type="transmembrane region" description="Helical" evidence="4">
    <location>
        <begin position="276"/>
        <end position="297"/>
    </location>
</feature>
<dbReference type="InterPro" id="IPR050327">
    <property type="entry name" value="Proton-linked_MCT"/>
</dbReference>
<feature type="transmembrane region" description="Helical" evidence="4">
    <location>
        <begin position="362"/>
        <end position="382"/>
    </location>
</feature>
<evidence type="ECO:0000313" key="7">
    <source>
        <dbReference type="Proteomes" id="UP000244915"/>
    </source>
</evidence>
<dbReference type="EMBL" id="CP022189">
    <property type="protein sequence ID" value="AWI82931.1"/>
    <property type="molecule type" value="Genomic_DNA"/>
</dbReference>
<dbReference type="Gene3D" id="1.20.1250.20">
    <property type="entry name" value="MFS general substrate transporter like domains"/>
    <property type="match status" value="1"/>
</dbReference>
<keyword evidence="2 4" id="KW-1133">Transmembrane helix</keyword>
<feature type="transmembrane region" description="Helical" evidence="4">
    <location>
        <begin position="75"/>
        <end position="93"/>
    </location>
</feature>
<dbReference type="OrthoDB" id="7200137at2"/>
<reference evidence="6 7" key="1">
    <citation type="submission" date="2017-06" db="EMBL/GenBank/DDBJ databases">
        <title>Yangia sp. YSBP01 complete genome sequence.</title>
        <authorList>
            <person name="Woo J.-H."/>
            <person name="Kim H.-S."/>
        </authorList>
    </citation>
    <scope>NUCLEOTIDE SEQUENCE [LARGE SCALE GENOMIC DNA]</scope>
    <source>
        <strain evidence="6 7">YSBP01</strain>
    </source>
</reference>
<feature type="transmembrane region" description="Helical" evidence="4">
    <location>
        <begin position="12"/>
        <end position="35"/>
    </location>
</feature>
<protein>
    <submittedName>
        <fullName evidence="6">MFS transporter</fullName>
    </submittedName>
</protein>
<feature type="transmembrane region" description="Helical" evidence="4">
    <location>
        <begin position="236"/>
        <end position="255"/>
    </location>
</feature>
<feature type="transmembrane region" description="Helical" evidence="4">
    <location>
        <begin position="41"/>
        <end position="63"/>
    </location>
</feature>
<gene>
    <name evidence="6" type="ORF">CEW88_04180</name>
</gene>
<dbReference type="InterPro" id="IPR020846">
    <property type="entry name" value="MFS_dom"/>
</dbReference>
<feature type="transmembrane region" description="Helical" evidence="4">
    <location>
        <begin position="138"/>
        <end position="157"/>
    </location>
</feature>